<feature type="domain" description="NIF system FeS cluster assembly NifU N-terminal" evidence="2">
    <location>
        <begin position="7"/>
        <end position="124"/>
    </location>
</feature>
<dbReference type="GO" id="GO:0005506">
    <property type="term" value="F:iron ion binding"/>
    <property type="evidence" value="ECO:0007669"/>
    <property type="project" value="InterPro"/>
</dbReference>
<dbReference type="FunFam" id="3.90.1010.10:FF:000002">
    <property type="entry name" value="Iron-sulfur cluster assembly scaffold protein NifU"/>
    <property type="match status" value="1"/>
</dbReference>
<dbReference type="NCBIfam" id="TIGR01994">
    <property type="entry name" value="SUF_scaf_2"/>
    <property type="match status" value="1"/>
</dbReference>
<accession>C5CEE1</accession>
<gene>
    <name evidence="3" type="ordered locus">Kole_1490</name>
</gene>
<dbReference type="Pfam" id="PF01592">
    <property type="entry name" value="NifU_N"/>
    <property type="match status" value="1"/>
</dbReference>
<dbReference type="EMBL" id="CP001634">
    <property type="protein sequence ID" value="ACR80181.1"/>
    <property type="molecule type" value="Genomic_DNA"/>
</dbReference>
<evidence type="ECO:0000259" key="2">
    <source>
        <dbReference type="Pfam" id="PF01592"/>
    </source>
</evidence>
<dbReference type="InterPro" id="IPR002871">
    <property type="entry name" value="NIF_FeS_clus_asmbl_NifU_N"/>
</dbReference>
<comment type="similarity">
    <text evidence="1">Belongs to the NifU family.</text>
</comment>
<dbReference type="Gene3D" id="3.90.1010.10">
    <property type="match status" value="1"/>
</dbReference>
<dbReference type="KEGG" id="kol:Kole_1490"/>
<dbReference type="OrthoDB" id="9804157at2"/>
<dbReference type="PANTHER" id="PTHR10093">
    <property type="entry name" value="IRON-SULFUR CLUSTER ASSEMBLY ENZYME NIFU HOMOLOG"/>
    <property type="match status" value="1"/>
</dbReference>
<proteinExistence type="inferred from homology"/>
<organism evidence="3 4">
    <name type="scientific">Kosmotoga olearia (strain ATCC BAA-1733 / DSM 21960 / TBF 19.5.1)</name>
    <dbReference type="NCBI Taxonomy" id="521045"/>
    <lineage>
        <taxon>Bacteria</taxon>
        <taxon>Thermotogati</taxon>
        <taxon>Thermotogota</taxon>
        <taxon>Thermotogae</taxon>
        <taxon>Kosmotogales</taxon>
        <taxon>Kosmotogaceae</taxon>
        <taxon>Kosmotoga</taxon>
    </lineage>
</organism>
<dbReference type="GO" id="GO:0051536">
    <property type="term" value="F:iron-sulfur cluster binding"/>
    <property type="evidence" value="ECO:0007669"/>
    <property type="project" value="InterPro"/>
</dbReference>
<dbReference type="HOGENOM" id="CLU_079283_4_0_0"/>
<sequence length="146" mass="16592">MSVEDLYSEFILYHYKNSPYKGVLEDATNDEEGKNLSCGDQIHVYVKFNDNKIETISFDGHGCAISMASASIMAETLSGKSVEEARLIMEEFFKMLKGENHNLDILGDAAIFDNVKRFPMRVKCASLAWRTLERIIDEREQKKAGE</sequence>
<evidence type="ECO:0000256" key="1">
    <source>
        <dbReference type="ARBA" id="ARBA00006420"/>
    </source>
</evidence>
<dbReference type="eggNOG" id="COG0822">
    <property type="taxonomic scope" value="Bacteria"/>
</dbReference>
<evidence type="ECO:0000313" key="3">
    <source>
        <dbReference type="EMBL" id="ACR80181.1"/>
    </source>
</evidence>
<dbReference type="AlphaFoldDB" id="C5CEE1"/>
<dbReference type="GO" id="GO:0016226">
    <property type="term" value="P:iron-sulfur cluster assembly"/>
    <property type="evidence" value="ECO:0007669"/>
    <property type="project" value="InterPro"/>
</dbReference>
<dbReference type="CDD" id="cd06664">
    <property type="entry name" value="IscU_like"/>
    <property type="match status" value="1"/>
</dbReference>
<name>C5CEE1_KOSOT</name>
<dbReference type="STRING" id="521045.Kole_1490"/>
<keyword evidence="4" id="KW-1185">Reference proteome</keyword>
<dbReference type="Proteomes" id="UP000002382">
    <property type="component" value="Chromosome"/>
</dbReference>
<dbReference type="RefSeq" id="WP_015868828.1">
    <property type="nucleotide sequence ID" value="NC_012785.1"/>
</dbReference>
<reference evidence="3 4" key="1">
    <citation type="submission" date="2009-06" db="EMBL/GenBank/DDBJ databases">
        <title>Complete sequence of Thermotogales bacterium TBF 19.5.1.</title>
        <authorList>
            <consortium name="US DOE Joint Genome Institute"/>
            <person name="Lucas S."/>
            <person name="Copeland A."/>
            <person name="Lapidus A."/>
            <person name="Glavina del Rio T."/>
            <person name="Tice H."/>
            <person name="Bruce D."/>
            <person name="Goodwin L."/>
            <person name="Pitluck S."/>
            <person name="Chertkov O."/>
            <person name="Brettin T."/>
            <person name="Detter J.C."/>
            <person name="Han C."/>
            <person name="Schmutz J."/>
            <person name="Larimer F."/>
            <person name="Land M."/>
            <person name="Hauser L."/>
            <person name="Kyrpides N."/>
            <person name="Ovchinnikova G."/>
            <person name="Noll K."/>
        </authorList>
    </citation>
    <scope>NUCLEOTIDE SEQUENCE [LARGE SCALE GENOMIC DNA]</scope>
    <source>
        <strain evidence="4">ATCC BAA-1733 / DSM 21960 / TBF 19.5.1</strain>
    </source>
</reference>
<reference evidence="3 4" key="2">
    <citation type="journal article" date="2011" name="J. Bacteriol.">
        <title>Genome Sequence of Kosmotoga olearia Strain TBF 19.5.1, a Thermophilic Bacterium with a Wide Growth Temperature Range, Isolated from the Troll B Oil Platform in the North Sea.</title>
        <authorList>
            <person name="Swithers K.S."/>
            <person name="Dipippo J.L."/>
            <person name="Bruce D.C."/>
            <person name="Detter C."/>
            <person name="Tapia R."/>
            <person name="Han S."/>
            <person name="Goodwin L.A."/>
            <person name="Han J."/>
            <person name="Woyke T."/>
            <person name="Pitluck S."/>
            <person name="Pennacchio L."/>
            <person name="Nolan M."/>
            <person name="Mikhailova N."/>
            <person name="Land M.L."/>
            <person name="Nesbo C.L."/>
            <person name="Gogarten J.P."/>
            <person name="Noll K.M."/>
        </authorList>
    </citation>
    <scope>NUCLEOTIDE SEQUENCE [LARGE SCALE GENOMIC DNA]</scope>
    <source>
        <strain evidence="4">ATCC BAA-1733 / DSM 21960 / TBF 19.5.1</strain>
    </source>
</reference>
<evidence type="ECO:0000313" key="4">
    <source>
        <dbReference type="Proteomes" id="UP000002382"/>
    </source>
</evidence>
<protein>
    <submittedName>
        <fullName evidence="3">SUF system FeS assembly protein, NifU family</fullName>
    </submittedName>
</protein>
<dbReference type="SUPFAM" id="SSF82649">
    <property type="entry name" value="SufE/NifU"/>
    <property type="match status" value="1"/>
</dbReference>